<dbReference type="Gene3D" id="1.10.10.10">
    <property type="entry name" value="Winged helix-like DNA-binding domain superfamily/Winged helix DNA-binding domain"/>
    <property type="match status" value="1"/>
</dbReference>
<dbReference type="EMBL" id="JACEIK010000683">
    <property type="protein sequence ID" value="MCD7460850.1"/>
    <property type="molecule type" value="Genomic_DNA"/>
</dbReference>
<dbReference type="Proteomes" id="UP000823775">
    <property type="component" value="Unassembled WGS sequence"/>
</dbReference>
<dbReference type="InterPro" id="IPR000232">
    <property type="entry name" value="HSF_DNA-bd"/>
</dbReference>
<comment type="subcellular location">
    <subcellularLocation>
        <location evidence="1">Nucleus</location>
    </subcellularLocation>
</comment>
<name>A0ABS8SPB8_DATST</name>
<evidence type="ECO:0000256" key="6">
    <source>
        <dbReference type="SAM" id="Coils"/>
    </source>
</evidence>
<evidence type="ECO:0000256" key="3">
    <source>
        <dbReference type="ARBA" id="ARBA00023125"/>
    </source>
</evidence>
<keyword evidence="3" id="KW-0238">DNA-binding</keyword>
<protein>
    <recommendedName>
        <fullName evidence="8">HSF-type DNA-binding domain-containing protein</fullName>
    </recommendedName>
</protein>
<keyword evidence="2" id="KW-0346">Stress response</keyword>
<comment type="similarity">
    <text evidence="5">Belongs to the HSF family.</text>
</comment>
<feature type="compositionally biased region" description="Basic and acidic residues" evidence="7">
    <location>
        <begin position="287"/>
        <end position="314"/>
    </location>
</feature>
<evidence type="ECO:0000256" key="2">
    <source>
        <dbReference type="ARBA" id="ARBA00023016"/>
    </source>
</evidence>
<dbReference type="InterPro" id="IPR036388">
    <property type="entry name" value="WH-like_DNA-bd_sf"/>
</dbReference>
<evidence type="ECO:0000259" key="8">
    <source>
        <dbReference type="PROSITE" id="PS00434"/>
    </source>
</evidence>
<evidence type="ECO:0000313" key="9">
    <source>
        <dbReference type="EMBL" id="MCD7460850.1"/>
    </source>
</evidence>
<keyword evidence="6" id="KW-0175">Coiled coil</keyword>
<dbReference type="SUPFAM" id="SSF46785">
    <property type="entry name" value="Winged helix' DNA-binding domain"/>
    <property type="match status" value="1"/>
</dbReference>
<keyword evidence="4" id="KW-0539">Nucleus</keyword>
<keyword evidence="10" id="KW-1185">Reference proteome</keyword>
<proteinExistence type="inferred from homology"/>
<dbReference type="PANTHER" id="PTHR10015:SF169">
    <property type="entry name" value="HEAT STRESS TRANSCRIPTION FACTOR B-2B"/>
    <property type="match status" value="1"/>
</dbReference>
<sequence>MVPSSFEQTGESTAVENQRSIPTPFLTKTYQLVDDPAIDELISWNEDGTTFIVWKPAEFARDLLPKYFKHNNFSSFVRQLNTYGFRKVVPDRWEFANECFRKGEKGLLRDIQRRKISPAGTAATAVTPVAAVNAAQAVTVAVAPSVRMVSSSNSGDEQVLSSNSSPAATATAATVLRTTSCTTTPELLEENERLRKENAQLNQELNRLRSLCNNVYNLMSNYTVNPAEMTAAVPEGRALELLRTEEVAAEVDGCANFTAAESSGVKAEEDISPRLFGVPIGVKRVRRSNEEASDREGRVQDQVHPHGSDVKSEPLDSGSGYQDDQPWIDRLG</sequence>
<evidence type="ECO:0000256" key="1">
    <source>
        <dbReference type="ARBA" id="ARBA00004123"/>
    </source>
</evidence>
<dbReference type="Pfam" id="PF00447">
    <property type="entry name" value="HSF_DNA-bind"/>
    <property type="match status" value="1"/>
</dbReference>
<feature type="domain" description="HSF-type DNA-binding" evidence="8">
    <location>
        <begin position="64"/>
        <end position="88"/>
    </location>
</feature>
<evidence type="ECO:0000256" key="5">
    <source>
        <dbReference type="RuleBase" id="RU004020"/>
    </source>
</evidence>
<reference evidence="9 10" key="1">
    <citation type="journal article" date="2021" name="BMC Genomics">
        <title>Datura genome reveals duplications of psychoactive alkaloid biosynthetic genes and high mutation rate following tissue culture.</title>
        <authorList>
            <person name="Rajewski A."/>
            <person name="Carter-House D."/>
            <person name="Stajich J."/>
            <person name="Litt A."/>
        </authorList>
    </citation>
    <scope>NUCLEOTIDE SEQUENCE [LARGE SCALE GENOMIC DNA]</scope>
    <source>
        <strain evidence="9">AR-01</strain>
    </source>
</reference>
<evidence type="ECO:0000256" key="4">
    <source>
        <dbReference type="ARBA" id="ARBA00023242"/>
    </source>
</evidence>
<organism evidence="9 10">
    <name type="scientific">Datura stramonium</name>
    <name type="common">Jimsonweed</name>
    <name type="synonym">Common thornapple</name>
    <dbReference type="NCBI Taxonomy" id="4076"/>
    <lineage>
        <taxon>Eukaryota</taxon>
        <taxon>Viridiplantae</taxon>
        <taxon>Streptophyta</taxon>
        <taxon>Embryophyta</taxon>
        <taxon>Tracheophyta</taxon>
        <taxon>Spermatophyta</taxon>
        <taxon>Magnoliopsida</taxon>
        <taxon>eudicotyledons</taxon>
        <taxon>Gunneridae</taxon>
        <taxon>Pentapetalae</taxon>
        <taxon>asterids</taxon>
        <taxon>lamiids</taxon>
        <taxon>Solanales</taxon>
        <taxon>Solanaceae</taxon>
        <taxon>Solanoideae</taxon>
        <taxon>Datureae</taxon>
        <taxon>Datura</taxon>
    </lineage>
</organism>
<evidence type="ECO:0000313" key="10">
    <source>
        <dbReference type="Proteomes" id="UP000823775"/>
    </source>
</evidence>
<dbReference type="SMART" id="SM00415">
    <property type="entry name" value="HSF"/>
    <property type="match status" value="1"/>
</dbReference>
<comment type="caution">
    <text evidence="9">The sequence shown here is derived from an EMBL/GenBank/DDBJ whole genome shotgun (WGS) entry which is preliminary data.</text>
</comment>
<dbReference type="PRINTS" id="PR00056">
    <property type="entry name" value="HSFDOMAIN"/>
</dbReference>
<evidence type="ECO:0000256" key="7">
    <source>
        <dbReference type="SAM" id="MobiDB-lite"/>
    </source>
</evidence>
<feature type="region of interest" description="Disordered" evidence="7">
    <location>
        <begin position="286"/>
        <end position="332"/>
    </location>
</feature>
<dbReference type="PANTHER" id="PTHR10015">
    <property type="entry name" value="HEAT SHOCK TRANSCRIPTION FACTOR"/>
    <property type="match status" value="1"/>
</dbReference>
<dbReference type="InterPro" id="IPR036390">
    <property type="entry name" value="WH_DNA-bd_sf"/>
</dbReference>
<feature type="coiled-coil region" evidence="6">
    <location>
        <begin position="184"/>
        <end position="218"/>
    </location>
</feature>
<gene>
    <name evidence="9" type="ORF">HAX54_044613</name>
</gene>
<dbReference type="PROSITE" id="PS00434">
    <property type="entry name" value="HSF_DOMAIN"/>
    <property type="match status" value="1"/>
</dbReference>
<accession>A0ABS8SPB8</accession>